<sequence length="754" mass="85527">MTSCRHGYARTSLRRPDQQQLDTPQRPQTLLKYCRNNPNFLRDPASFPQTLKLIGGELASDGTPPKSGEEVLALLESWKQHVAQTEPAALQRPSDRELKRLLNALESRLTFTQITLILQHLEVVGSGSETLWPTIAVEMRALKFPARPEVYWRWGFDEWGQQAKRVLREDPDGLSALQQRYVDFLQERGEVDGGGEGSCGVDALELVINHCRACLEVLKVGGSKVYLFEALGVGTTLADKINVCFGSGINVEERLPKYVCGRCVEQVEAAYALKMQIDRTDEELRSLLAEYSKPVVEEAIEVQAEEVPVDSTESAQGTAEEENFEDDAGMDVQDASMVEEEIRTKVEPEVQLEQEDMIEEEEEDMEHEYVVVETEETGYELSEEHARFSIRIMDDDNEATTADATDNKKEPVKPAAETTTEGKSFYQCDKCRVVLRTYELLKRHEKARHNDEEERHFACSHCTKKFRSASTLKVHQRIHTNERPYVCDICDRSFAQNTNLVYHRKVHQNIRDYACDQCSYRARSQNDLNLHSRRHTGARPYVCDECQLPFSTSSNLSKHVKRRHMGERKYKVCGKAFRTMSQIQAHGYVHDPQGHPIACEHCPYRTTTKSSLAIHLKSHQPQARPYVCPTCTNTSGTCTKSENHLKLRASKNSTNNPITNNIVVFFQCDQCDKTFTTKETAQKHLVTHTGSKPFHCPECNVAYGWYNGLQKHLKSVHPGAPIPTEKSMMGRMQEQLKREAAKAVTKDGDGGAEK</sequence>
<feature type="region of interest" description="Disordered" evidence="7">
    <location>
        <begin position="730"/>
        <end position="754"/>
    </location>
</feature>
<dbReference type="Pfam" id="PF00096">
    <property type="entry name" value="zf-C2H2"/>
    <property type="match status" value="4"/>
</dbReference>
<feature type="domain" description="C2H2-type" evidence="8">
    <location>
        <begin position="485"/>
        <end position="512"/>
    </location>
</feature>
<feature type="domain" description="C2H2-type" evidence="8">
    <location>
        <begin position="694"/>
        <end position="722"/>
    </location>
</feature>
<dbReference type="InParanoid" id="B0XHK3"/>
<dbReference type="PANTHER" id="PTHR23226:SF421">
    <property type="entry name" value="ZINC FINGER PROTEIN 681 ISOFORM X1"/>
    <property type="match status" value="1"/>
</dbReference>
<gene>
    <name evidence="11" type="primary">6052951</name>
    <name evidence="10" type="ORF">CpipJ_CPIJ018423</name>
</gene>
<evidence type="ECO:0000256" key="5">
    <source>
        <dbReference type="PROSITE-ProRule" id="PRU00042"/>
    </source>
</evidence>
<reference evidence="10" key="1">
    <citation type="submission" date="2007-03" db="EMBL/GenBank/DDBJ databases">
        <title>Annotation of Culex pipiens quinquefasciatus.</title>
        <authorList>
            <consortium name="The Broad Institute Genome Sequencing Platform"/>
            <person name="Atkinson P.W."/>
            <person name="Hemingway J."/>
            <person name="Christensen B.M."/>
            <person name="Higgs S."/>
            <person name="Kodira C."/>
            <person name="Hannick L."/>
            <person name="Megy K."/>
            <person name="O'Leary S."/>
            <person name="Pearson M."/>
            <person name="Haas B.J."/>
            <person name="Mauceli E."/>
            <person name="Wortman J.R."/>
            <person name="Lee N.H."/>
            <person name="Guigo R."/>
            <person name="Stanke M."/>
            <person name="Alvarado L."/>
            <person name="Amedeo P."/>
            <person name="Antoine C.H."/>
            <person name="Arensburger P."/>
            <person name="Bidwell S.L."/>
            <person name="Crawford M."/>
            <person name="Camaro F."/>
            <person name="Devon K."/>
            <person name="Engels R."/>
            <person name="Hammond M."/>
            <person name="Howarth C."/>
            <person name="Koehrsen M."/>
            <person name="Lawson D."/>
            <person name="Montgomery P."/>
            <person name="Nene V."/>
            <person name="Nusbaum C."/>
            <person name="Puiu D."/>
            <person name="Romero-Severson J."/>
            <person name="Severson D.W."/>
            <person name="Shumway M."/>
            <person name="Sisk P."/>
            <person name="Stolte C."/>
            <person name="Zeng Q."/>
            <person name="Eisenstadt E."/>
            <person name="Fraser-Liggett C."/>
            <person name="Strausberg R."/>
            <person name="Galagan J."/>
            <person name="Birren B."/>
            <person name="Collins F.H."/>
        </authorList>
    </citation>
    <scope>NUCLEOTIDE SEQUENCE [LARGE SCALE GENOMIC DNA]</scope>
    <source>
        <strain evidence="10">JHB</strain>
    </source>
</reference>
<evidence type="ECO:0000313" key="10">
    <source>
        <dbReference type="EMBL" id="EDS28454.1"/>
    </source>
</evidence>
<dbReference type="GO" id="GO:0008270">
    <property type="term" value="F:zinc ion binding"/>
    <property type="evidence" value="ECO:0007669"/>
    <property type="project" value="UniProtKB-UniRule"/>
</dbReference>
<dbReference type="Pfam" id="PF13912">
    <property type="entry name" value="zf-C2H2_6"/>
    <property type="match status" value="1"/>
</dbReference>
<feature type="binding site" evidence="6">
    <location>
        <position position="214"/>
    </location>
    <ligand>
        <name>Zn(2+)</name>
        <dbReference type="ChEBI" id="CHEBI:29105"/>
    </ligand>
</feature>
<dbReference type="FunFam" id="3.30.160.60:FF:000202">
    <property type="entry name" value="Zinc finger protein 574"/>
    <property type="match status" value="1"/>
</dbReference>
<organism>
    <name type="scientific">Culex quinquefasciatus</name>
    <name type="common">Southern house mosquito</name>
    <name type="synonym">Culex pungens</name>
    <dbReference type="NCBI Taxonomy" id="7176"/>
    <lineage>
        <taxon>Eukaryota</taxon>
        <taxon>Metazoa</taxon>
        <taxon>Ecdysozoa</taxon>
        <taxon>Arthropoda</taxon>
        <taxon>Hexapoda</taxon>
        <taxon>Insecta</taxon>
        <taxon>Pterygota</taxon>
        <taxon>Neoptera</taxon>
        <taxon>Endopterygota</taxon>
        <taxon>Diptera</taxon>
        <taxon>Nematocera</taxon>
        <taxon>Culicoidea</taxon>
        <taxon>Culicidae</taxon>
        <taxon>Culicinae</taxon>
        <taxon>Culicini</taxon>
        <taxon>Culex</taxon>
        <taxon>Culex</taxon>
    </lineage>
</organism>
<dbReference type="GO" id="GO:0030674">
    <property type="term" value="F:protein-macromolecule adaptor activity"/>
    <property type="evidence" value="ECO:0007669"/>
    <property type="project" value="UniProtKB-ARBA"/>
</dbReference>
<dbReference type="VEuPathDB" id="VectorBase:CQUJHB013564"/>
<dbReference type="PANTHER" id="PTHR23226">
    <property type="entry name" value="ZINC FINGER AND SCAN DOMAIN-CONTAINING"/>
    <property type="match status" value="1"/>
</dbReference>
<keyword evidence="2" id="KW-0677">Repeat</keyword>
<evidence type="ECO:0000259" key="9">
    <source>
        <dbReference type="PROSITE" id="PS51915"/>
    </source>
</evidence>
<evidence type="ECO:0000256" key="4">
    <source>
        <dbReference type="ARBA" id="ARBA00022833"/>
    </source>
</evidence>
<dbReference type="Proteomes" id="UP000002320">
    <property type="component" value="Unassembled WGS sequence"/>
</dbReference>
<dbReference type="eggNOG" id="KOG1721">
    <property type="taxonomic scope" value="Eukaryota"/>
</dbReference>
<evidence type="ECO:0000259" key="8">
    <source>
        <dbReference type="PROSITE" id="PS50157"/>
    </source>
</evidence>
<evidence type="ECO:0000256" key="1">
    <source>
        <dbReference type="ARBA" id="ARBA00022723"/>
    </source>
</evidence>
<dbReference type="HOGENOM" id="CLU_369306_0_0_1"/>
<name>B0XHK3_CULQU</name>
<dbReference type="InterPro" id="IPR036236">
    <property type="entry name" value="Znf_C2H2_sf"/>
</dbReference>
<feature type="domain" description="C2H2-type" evidence="8">
    <location>
        <begin position="426"/>
        <end position="454"/>
    </location>
</feature>
<dbReference type="EMBL" id="DS233168">
    <property type="protein sequence ID" value="EDS28454.1"/>
    <property type="molecule type" value="Genomic_DNA"/>
</dbReference>
<keyword evidence="3 5" id="KW-0863">Zinc-finger</keyword>
<proteinExistence type="predicted"/>
<dbReference type="Gene3D" id="3.40.1800.20">
    <property type="match status" value="1"/>
</dbReference>
<dbReference type="GO" id="GO:0032502">
    <property type="term" value="P:developmental process"/>
    <property type="evidence" value="ECO:0007669"/>
    <property type="project" value="UniProtKB-ARBA"/>
</dbReference>
<evidence type="ECO:0000256" key="7">
    <source>
        <dbReference type="SAM" id="MobiDB-lite"/>
    </source>
</evidence>
<dbReference type="AlphaFoldDB" id="B0XHK3"/>
<feature type="domain" description="C2H2-type" evidence="8">
    <location>
        <begin position="666"/>
        <end position="693"/>
    </location>
</feature>
<feature type="domain" description="C2H2-type" evidence="8">
    <location>
        <begin position="541"/>
        <end position="569"/>
    </location>
</feature>
<evidence type="ECO:0000256" key="3">
    <source>
        <dbReference type="ARBA" id="ARBA00022771"/>
    </source>
</evidence>
<dbReference type="PROSITE" id="PS51915">
    <property type="entry name" value="ZAD"/>
    <property type="match status" value="1"/>
</dbReference>
<dbReference type="SUPFAM" id="SSF57667">
    <property type="entry name" value="beta-beta-alpha zinc fingers"/>
    <property type="match status" value="4"/>
</dbReference>
<dbReference type="EnsemblMetazoa" id="CPIJ018423-RA">
    <property type="protein sequence ID" value="CPIJ018423-PA"/>
    <property type="gene ID" value="CPIJ018423"/>
</dbReference>
<dbReference type="KEGG" id="cqu:CpipJ_CPIJ018423"/>
<keyword evidence="1 6" id="KW-0479">Metal-binding</keyword>
<dbReference type="SMART" id="SM00868">
    <property type="entry name" value="zf-AD"/>
    <property type="match status" value="1"/>
</dbReference>
<feature type="region of interest" description="Disordered" evidence="7">
    <location>
        <begin position="1"/>
        <end position="25"/>
    </location>
</feature>
<keyword evidence="12" id="KW-1185">Reference proteome</keyword>
<feature type="binding site" evidence="6">
    <location>
        <position position="260"/>
    </location>
    <ligand>
        <name>Zn(2+)</name>
        <dbReference type="ChEBI" id="CHEBI:29105"/>
    </ligand>
</feature>
<feature type="compositionally biased region" description="Basic and acidic residues" evidence="7">
    <location>
        <begin position="734"/>
        <end position="754"/>
    </location>
</feature>
<evidence type="ECO:0000256" key="2">
    <source>
        <dbReference type="ARBA" id="ARBA00022737"/>
    </source>
</evidence>
<evidence type="ECO:0000313" key="12">
    <source>
        <dbReference type="Proteomes" id="UP000002320"/>
    </source>
</evidence>
<dbReference type="Gene3D" id="3.30.160.60">
    <property type="entry name" value="Classic Zinc Finger"/>
    <property type="match status" value="7"/>
</dbReference>
<feature type="binding site" evidence="6">
    <location>
        <position position="211"/>
    </location>
    <ligand>
        <name>Zn(2+)</name>
        <dbReference type="ChEBI" id="CHEBI:29105"/>
    </ligand>
</feature>
<dbReference type="GO" id="GO:0000981">
    <property type="term" value="F:DNA-binding transcription factor activity, RNA polymerase II-specific"/>
    <property type="evidence" value="ECO:0007669"/>
    <property type="project" value="TreeGrafter"/>
</dbReference>
<feature type="domain" description="C2H2-type" evidence="8">
    <location>
        <begin position="513"/>
        <end position="540"/>
    </location>
</feature>
<keyword evidence="4 6" id="KW-0862">Zinc</keyword>
<dbReference type="GO" id="GO:0000978">
    <property type="term" value="F:RNA polymerase II cis-regulatory region sequence-specific DNA binding"/>
    <property type="evidence" value="ECO:0007669"/>
    <property type="project" value="TreeGrafter"/>
</dbReference>
<dbReference type="PROSITE" id="PS50157">
    <property type="entry name" value="ZINC_FINGER_C2H2_2"/>
    <property type="match status" value="7"/>
</dbReference>
<dbReference type="OrthoDB" id="4737882at2759"/>
<dbReference type="PROSITE" id="PS00028">
    <property type="entry name" value="ZINC_FINGER_C2H2_1"/>
    <property type="match status" value="6"/>
</dbReference>
<dbReference type="FunFam" id="3.30.160.60:FF:000688">
    <property type="entry name" value="zinc finger protein 197 isoform X1"/>
    <property type="match status" value="1"/>
</dbReference>
<accession>B0XHK3</accession>
<feature type="region of interest" description="Disordered" evidence="7">
    <location>
        <begin position="305"/>
        <end position="326"/>
    </location>
</feature>
<dbReference type="SUPFAM" id="SSF57716">
    <property type="entry name" value="Glucocorticoid receptor-like (DNA-binding domain)"/>
    <property type="match status" value="1"/>
</dbReference>
<dbReference type="InterPro" id="IPR012934">
    <property type="entry name" value="Znf_AD"/>
</dbReference>
<protein>
    <submittedName>
        <fullName evidence="10 11">Zinc finger protein</fullName>
    </submittedName>
</protein>
<dbReference type="VEuPathDB" id="VectorBase:CPIJ018423"/>
<feature type="region of interest" description="Disordered" evidence="7">
    <location>
        <begin position="399"/>
        <end position="419"/>
    </location>
</feature>
<dbReference type="OMA" id="PTIAVEM"/>
<reference evidence="11" key="2">
    <citation type="submission" date="2020-05" db="UniProtKB">
        <authorList>
            <consortium name="EnsemblMetazoa"/>
        </authorList>
    </citation>
    <scope>IDENTIFICATION</scope>
    <source>
        <strain evidence="11">JHB</strain>
    </source>
</reference>
<dbReference type="GO" id="GO:0005634">
    <property type="term" value="C:nucleus"/>
    <property type="evidence" value="ECO:0007669"/>
    <property type="project" value="UniProtKB-SubCell"/>
</dbReference>
<feature type="binding site" evidence="6">
    <location>
        <position position="263"/>
    </location>
    <ligand>
        <name>Zn(2+)</name>
        <dbReference type="ChEBI" id="CHEBI:29105"/>
    </ligand>
</feature>
<dbReference type="Pfam" id="PF07776">
    <property type="entry name" value="zf-AD"/>
    <property type="match status" value="1"/>
</dbReference>
<evidence type="ECO:0000313" key="11">
    <source>
        <dbReference type="EnsemblMetazoa" id="CPIJ018423-PA"/>
    </source>
</evidence>
<dbReference type="SMART" id="SM00355">
    <property type="entry name" value="ZnF_C2H2"/>
    <property type="match status" value="9"/>
</dbReference>
<feature type="domain" description="C2H2-type" evidence="8">
    <location>
        <begin position="457"/>
        <end position="484"/>
    </location>
</feature>
<evidence type="ECO:0000256" key="6">
    <source>
        <dbReference type="PROSITE-ProRule" id="PRU01263"/>
    </source>
</evidence>
<dbReference type="InterPro" id="IPR013087">
    <property type="entry name" value="Znf_C2H2_type"/>
</dbReference>
<feature type="domain" description="ZAD" evidence="9">
    <location>
        <begin position="209"/>
        <end position="287"/>
    </location>
</feature>